<name>A0A103Y8X8_CYNCS</name>
<dbReference type="Proteomes" id="UP000243975">
    <property type="component" value="Unassembled WGS sequence"/>
</dbReference>
<feature type="non-terminal residue" evidence="1">
    <location>
        <position position="1"/>
    </location>
</feature>
<comment type="caution">
    <text evidence="1">The sequence shown here is derived from an EMBL/GenBank/DDBJ whole genome shotgun (WGS) entry which is preliminary data.</text>
</comment>
<dbReference type="PANTHER" id="PTHR13343">
    <property type="entry name" value="CREG1 PROTEIN"/>
    <property type="match status" value="1"/>
</dbReference>
<proteinExistence type="predicted"/>
<keyword evidence="2" id="KW-1185">Reference proteome</keyword>
<dbReference type="EMBL" id="LEKV01001938">
    <property type="protein sequence ID" value="KVI04689.1"/>
    <property type="molecule type" value="Genomic_DNA"/>
</dbReference>
<evidence type="ECO:0000313" key="2">
    <source>
        <dbReference type="Proteomes" id="UP000243975"/>
    </source>
</evidence>
<dbReference type="AlphaFoldDB" id="A0A103Y8X8"/>
<dbReference type="PANTHER" id="PTHR13343:SF28">
    <property type="entry name" value="PENTATRICOPEPTIDE REPEAT (PPR) SUPERFAMILY PROTEIN"/>
    <property type="match status" value="1"/>
</dbReference>
<evidence type="ECO:0000313" key="1">
    <source>
        <dbReference type="EMBL" id="KVI04689.1"/>
    </source>
</evidence>
<dbReference type="STRING" id="59895.A0A103Y8X8"/>
<organism evidence="1 2">
    <name type="scientific">Cynara cardunculus var. scolymus</name>
    <name type="common">Globe artichoke</name>
    <name type="synonym">Cynara scolymus</name>
    <dbReference type="NCBI Taxonomy" id="59895"/>
    <lineage>
        <taxon>Eukaryota</taxon>
        <taxon>Viridiplantae</taxon>
        <taxon>Streptophyta</taxon>
        <taxon>Embryophyta</taxon>
        <taxon>Tracheophyta</taxon>
        <taxon>Spermatophyta</taxon>
        <taxon>Magnoliopsida</taxon>
        <taxon>eudicotyledons</taxon>
        <taxon>Gunneridae</taxon>
        <taxon>Pentapetalae</taxon>
        <taxon>asterids</taxon>
        <taxon>campanulids</taxon>
        <taxon>Asterales</taxon>
        <taxon>Asteraceae</taxon>
        <taxon>Carduoideae</taxon>
        <taxon>Cardueae</taxon>
        <taxon>Carduinae</taxon>
        <taxon>Cynara</taxon>
    </lineage>
</organism>
<gene>
    <name evidence="1" type="ORF">Ccrd_016992</name>
</gene>
<dbReference type="SUPFAM" id="SSF50475">
    <property type="entry name" value="FMN-binding split barrel"/>
    <property type="match status" value="1"/>
</dbReference>
<dbReference type="OMA" id="HRWELIC"/>
<reference evidence="1 2" key="1">
    <citation type="journal article" date="2016" name="Sci. Rep.">
        <title>The genome sequence of the outbreeding globe artichoke constructed de novo incorporating a phase-aware low-pass sequencing strategy of F1 progeny.</title>
        <authorList>
            <person name="Scaglione D."/>
            <person name="Reyes-Chin-Wo S."/>
            <person name="Acquadro A."/>
            <person name="Froenicke L."/>
            <person name="Portis E."/>
            <person name="Beitel C."/>
            <person name="Tirone M."/>
            <person name="Mauro R."/>
            <person name="Lo Monaco A."/>
            <person name="Mauromicale G."/>
            <person name="Faccioli P."/>
            <person name="Cattivelli L."/>
            <person name="Rieseberg L."/>
            <person name="Michelmore R."/>
            <person name="Lanteri S."/>
        </authorList>
    </citation>
    <scope>NUCLEOTIDE SEQUENCE [LARGE SCALE GENOMIC DNA]</scope>
    <source>
        <strain evidence="1">2C</strain>
    </source>
</reference>
<sequence length="553" mass="62479">TVNHEFQGLLSCFTCGGYKKRYTTKVNQREGPCFCAKLWRWLLGIEFGFKFKLNHTKGLARRRRRRPDMLVIEPATAVRIPTGGFPRDCRFHSHASNFFSIPLNKFSRRNNLIKSRIRASLGELSGPVKQVKPQLYHPSEDISDCEELDENGYAILRPAEASRTIIEFFIFLVGLIETPSKSSLLLYHRWELICYFQANSQALLMFSGLVSDGVYENIFLPDLPYVKGEHGSIYFQVKNDEDILQTLASGDNLVVHIFLHHAWMLQDWVSILEDDKDSDGSLGDWAKLETMRSYHPMDFAKQLAEVSICYRVLYVPVNYMDQPPAGLAIQGLLRPAFVEEDSIINEHMFDYQSNDEEANQIAESKEEDVGVINGLGHVVGPSQDVKILEEESQTDQSLESGNSYYKLEVIKMQLISAHGNQAAVEVEDFSRSQPDAIAHSAAKILSWVKSGGDKTTQALKSLCWRCKGIQVEVMLTHSLVLSLNIEVALIGVDSLGFDVRVCSGRQVQTLRFAFKNRASSEYSVESQLNCLLFPIAPGKQQKKEVVHQSEQLS</sequence>
<dbReference type="Gene3D" id="3.20.180.10">
    <property type="entry name" value="PNP-oxidase-like"/>
    <property type="match status" value="1"/>
</dbReference>
<accession>A0A103Y8X8</accession>
<dbReference type="InterPro" id="IPR037119">
    <property type="entry name" value="Haem_oxidase_HugZ-like_sf"/>
</dbReference>
<dbReference type="Gramene" id="KVI04689">
    <property type="protein sequence ID" value="KVI04689"/>
    <property type="gene ID" value="Ccrd_016992"/>
</dbReference>
<protein>
    <submittedName>
        <fullName evidence="1">FMN-binding split barrel</fullName>
    </submittedName>
</protein>